<reference evidence="3 4" key="1">
    <citation type="submission" date="2017-05" db="EMBL/GenBank/DDBJ databases">
        <title>Complete genome sequence of Streptomyces sp. SCSIO 03032 revealed the diverse biosynthetic pathways for its bioactive secondary metabolites.</title>
        <authorList>
            <person name="Ma L."/>
            <person name="Zhu Y."/>
            <person name="Zhang W."/>
            <person name="Zhang G."/>
            <person name="Tian X."/>
            <person name="Zhang S."/>
            <person name="Zhang C."/>
        </authorList>
    </citation>
    <scope>NUCLEOTIDE SEQUENCE [LARGE SCALE GENOMIC DNA]</scope>
    <source>
        <strain evidence="3 4">SCSIO 03032</strain>
    </source>
</reference>
<evidence type="ECO:0000313" key="3">
    <source>
        <dbReference type="EMBL" id="ARQ70708.1"/>
    </source>
</evidence>
<name>A0A1W7D0X4_9ACTN</name>
<feature type="transmembrane region" description="Helical" evidence="2">
    <location>
        <begin position="73"/>
        <end position="92"/>
    </location>
</feature>
<dbReference type="AlphaFoldDB" id="A0A1W7D0X4"/>
<dbReference type="EMBL" id="CP021121">
    <property type="protein sequence ID" value="ARQ70708.1"/>
    <property type="molecule type" value="Genomic_DNA"/>
</dbReference>
<evidence type="ECO:0000313" key="4">
    <source>
        <dbReference type="Proteomes" id="UP000194218"/>
    </source>
</evidence>
<gene>
    <name evidence="3" type="ORF">CAG99_19355</name>
</gene>
<feature type="region of interest" description="Disordered" evidence="1">
    <location>
        <begin position="1"/>
        <end position="24"/>
    </location>
</feature>
<sequence length="362" mass="37897">MAGRAEPPEGTPGGAPGAGDEEYQSTVFDESFVKAARLQEYSAQQRLEDHTTAVRTRAPEPAPVGARAVPKQGIVLALIILAAFAAAIYLGANNPYGAPPALRADRPAAVTVALLPEDAVPAADPEGLYAGTPAEGYGAGAGGVALPDPRATDHFTREQVLTALTLAKEFVVTGAMTPDVLTGATTVPVRELLGTEQQRQFDSALNAQEPRSGAVTDWLVRFDATEARLVDQQVRVDGGFTFTEIADDVLQVDGRHVFVYALRPAGAPDGDVSLYTVQRELRLQFGEKELRERTVVLRQADTLAGPMDCAADTSSALRPLFAGERAEPPATAGTDPHDLDGEGAVLCGTFAVSDPPGPPPGP</sequence>
<keyword evidence="2" id="KW-0472">Membrane</keyword>
<keyword evidence="2" id="KW-1133">Transmembrane helix</keyword>
<keyword evidence="4" id="KW-1185">Reference proteome</keyword>
<dbReference type="KEGG" id="smao:CAG99_19355"/>
<keyword evidence="2" id="KW-0812">Transmembrane</keyword>
<protein>
    <submittedName>
        <fullName evidence="3">Uncharacterized protein</fullName>
    </submittedName>
</protein>
<organism evidence="3 4">
    <name type="scientific">Streptomyces marincola</name>
    <dbReference type="NCBI Taxonomy" id="2878388"/>
    <lineage>
        <taxon>Bacteria</taxon>
        <taxon>Bacillati</taxon>
        <taxon>Actinomycetota</taxon>
        <taxon>Actinomycetes</taxon>
        <taxon>Kitasatosporales</taxon>
        <taxon>Streptomycetaceae</taxon>
        <taxon>Streptomyces</taxon>
    </lineage>
</organism>
<dbReference type="OrthoDB" id="3848547at2"/>
<feature type="region of interest" description="Disordered" evidence="1">
    <location>
        <begin position="46"/>
        <end position="65"/>
    </location>
</feature>
<evidence type="ECO:0000256" key="2">
    <source>
        <dbReference type="SAM" id="Phobius"/>
    </source>
</evidence>
<evidence type="ECO:0000256" key="1">
    <source>
        <dbReference type="SAM" id="MobiDB-lite"/>
    </source>
</evidence>
<dbReference type="RefSeq" id="WP_107485883.1">
    <property type="nucleotide sequence ID" value="NZ_CP021121.1"/>
</dbReference>
<dbReference type="Proteomes" id="UP000194218">
    <property type="component" value="Chromosome"/>
</dbReference>
<accession>A0A1W7D0X4</accession>
<proteinExistence type="predicted"/>